<dbReference type="Pfam" id="PF00702">
    <property type="entry name" value="Hydrolase"/>
    <property type="match status" value="1"/>
</dbReference>
<dbReference type="PANTHER" id="PTHR43434:SF19">
    <property type="entry name" value="PHOSPHONOACETALDEHYDE HYDROLASE"/>
    <property type="match status" value="1"/>
</dbReference>
<reference evidence="1 2" key="1">
    <citation type="submission" date="2019-02" db="EMBL/GenBank/DDBJ databases">
        <title>Deep-cultivation of Planctomycetes and their phenomic and genomic characterization uncovers novel biology.</title>
        <authorList>
            <person name="Wiegand S."/>
            <person name="Jogler M."/>
            <person name="Boedeker C."/>
            <person name="Pinto D."/>
            <person name="Vollmers J."/>
            <person name="Rivas-Marin E."/>
            <person name="Kohn T."/>
            <person name="Peeters S.H."/>
            <person name="Heuer A."/>
            <person name="Rast P."/>
            <person name="Oberbeckmann S."/>
            <person name="Bunk B."/>
            <person name="Jeske O."/>
            <person name="Meyerdierks A."/>
            <person name="Storesund J.E."/>
            <person name="Kallscheuer N."/>
            <person name="Luecker S."/>
            <person name="Lage O.M."/>
            <person name="Pohl T."/>
            <person name="Merkel B.J."/>
            <person name="Hornburger P."/>
            <person name="Mueller R.-W."/>
            <person name="Bruemmer F."/>
            <person name="Labrenz M."/>
            <person name="Spormann A.M."/>
            <person name="Op den Camp H."/>
            <person name="Overmann J."/>
            <person name="Amann R."/>
            <person name="Jetten M.S.M."/>
            <person name="Mascher T."/>
            <person name="Medema M.H."/>
            <person name="Devos D.P."/>
            <person name="Kaster A.-K."/>
            <person name="Ovreas L."/>
            <person name="Rohde M."/>
            <person name="Galperin M.Y."/>
            <person name="Jogler C."/>
        </authorList>
    </citation>
    <scope>NUCLEOTIDE SEQUENCE [LARGE SCALE GENOMIC DNA]</scope>
    <source>
        <strain evidence="1 2">ETA_A1</strain>
    </source>
</reference>
<keyword evidence="2" id="KW-1185">Reference proteome</keyword>
<dbReference type="SUPFAM" id="SSF56784">
    <property type="entry name" value="HAD-like"/>
    <property type="match status" value="1"/>
</dbReference>
<dbReference type="Proteomes" id="UP000319576">
    <property type="component" value="Chromosome"/>
</dbReference>
<dbReference type="EC" id="3.11.1.1" evidence="1"/>
<dbReference type="EMBL" id="CP036273">
    <property type="protein sequence ID" value="QDU23728.1"/>
    <property type="molecule type" value="Genomic_DNA"/>
</dbReference>
<dbReference type="GO" id="GO:0008967">
    <property type="term" value="F:phosphoglycolate phosphatase activity"/>
    <property type="evidence" value="ECO:0007669"/>
    <property type="project" value="TreeGrafter"/>
</dbReference>
<dbReference type="GO" id="GO:0050194">
    <property type="term" value="F:phosphonoacetaldehyde hydrolase activity"/>
    <property type="evidence" value="ECO:0007669"/>
    <property type="project" value="UniProtKB-EC"/>
</dbReference>
<dbReference type="GO" id="GO:0005829">
    <property type="term" value="C:cytosol"/>
    <property type="evidence" value="ECO:0007669"/>
    <property type="project" value="TreeGrafter"/>
</dbReference>
<dbReference type="Gene3D" id="3.40.50.1000">
    <property type="entry name" value="HAD superfamily/HAD-like"/>
    <property type="match status" value="1"/>
</dbReference>
<dbReference type="AlphaFoldDB" id="A0A517Y1Z2"/>
<dbReference type="Gene3D" id="1.10.150.240">
    <property type="entry name" value="Putative phosphatase, domain 2"/>
    <property type="match status" value="1"/>
</dbReference>
<protein>
    <submittedName>
        <fullName evidence="1">Phosphonoacetaldehyde hydrolase</fullName>
        <ecNumber evidence="1">3.11.1.1</ecNumber>
    </submittedName>
</protein>
<dbReference type="InterPro" id="IPR050155">
    <property type="entry name" value="HAD-like_hydrolase_sf"/>
</dbReference>
<sequence>MIELVVFDMAGTTVFDGDAVNASFRAALAVHGVTADPAVIDRVMGYHKPEAIRVILETVGRPAGPAEVDAVHTAFVARMCDYYATDPAVREIPGAAAAFARLRAAGVKVALDTGFGRRIADAVLARLGWTVPGTVDATITSDEVERGRPHPDMIRALMARLGVTDPTAVAKVGDTAVDLEEGTNTGCGLVVGVTTGAYTREQLAARPHTHLLASVADVPALVLGGRH</sequence>
<dbReference type="InterPro" id="IPR022468">
    <property type="entry name" value="PhnX-like"/>
</dbReference>
<dbReference type="InterPro" id="IPR036412">
    <property type="entry name" value="HAD-like_sf"/>
</dbReference>
<proteinExistence type="predicted"/>
<dbReference type="SFLD" id="SFLDG01129">
    <property type="entry name" value="C1.5:_HAD__Beta-PGM__Phosphata"/>
    <property type="match status" value="1"/>
</dbReference>
<dbReference type="NCBIfam" id="TIGR03351">
    <property type="entry name" value="PhnX-like"/>
    <property type="match status" value="1"/>
</dbReference>
<name>A0A517Y1Z2_9BACT</name>
<organism evidence="1 2">
    <name type="scientific">Urbifossiella limnaea</name>
    <dbReference type="NCBI Taxonomy" id="2528023"/>
    <lineage>
        <taxon>Bacteria</taxon>
        <taxon>Pseudomonadati</taxon>
        <taxon>Planctomycetota</taxon>
        <taxon>Planctomycetia</taxon>
        <taxon>Gemmatales</taxon>
        <taxon>Gemmataceae</taxon>
        <taxon>Urbifossiella</taxon>
    </lineage>
</organism>
<dbReference type="InterPro" id="IPR023198">
    <property type="entry name" value="PGP-like_dom2"/>
</dbReference>
<accession>A0A517Y1Z2</accession>
<dbReference type="KEGG" id="uli:ETAA1_57340"/>
<dbReference type="RefSeq" id="WP_202920474.1">
    <property type="nucleotide sequence ID" value="NZ_CP036273.1"/>
</dbReference>
<dbReference type="PANTHER" id="PTHR43434">
    <property type="entry name" value="PHOSPHOGLYCOLATE PHOSPHATASE"/>
    <property type="match status" value="1"/>
</dbReference>
<dbReference type="SFLD" id="SFLDS00003">
    <property type="entry name" value="Haloacid_Dehalogenase"/>
    <property type="match status" value="1"/>
</dbReference>
<evidence type="ECO:0000313" key="1">
    <source>
        <dbReference type="EMBL" id="QDU23728.1"/>
    </source>
</evidence>
<dbReference type="InterPro" id="IPR023214">
    <property type="entry name" value="HAD_sf"/>
</dbReference>
<evidence type="ECO:0000313" key="2">
    <source>
        <dbReference type="Proteomes" id="UP000319576"/>
    </source>
</evidence>
<keyword evidence="1" id="KW-0378">Hydrolase</keyword>
<gene>
    <name evidence="1" type="primary">phnX</name>
    <name evidence="1" type="ORF">ETAA1_57340</name>
</gene>
<dbReference type="GO" id="GO:0006281">
    <property type="term" value="P:DNA repair"/>
    <property type="evidence" value="ECO:0007669"/>
    <property type="project" value="TreeGrafter"/>
</dbReference>